<proteinExistence type="inferred from homology"/>
<evidence type="ECO:0000256" key="1">
    <source>
        <dbReference type="ARBA" id="ARBA00011073"/>
    </source>
</evidence>
<dbReference type="RefSeq" id="WP_261696417.1">
    <property type="nucleotide sequence ID" value="NZ_CP104694.1"/>
</dbReference>
<dbReference type="Gene3D" id="3.40.50.200">
    <property type="entry name" value="Peptidase S8/S53 domain"/>
    <property type="match status" value="1"/>
</dbReference>
<dbReference type="SUPFAM" id="SSF52743">
    <property type="entry name" value="Subtilisin-like"/>
    <property type="match status" value="1"/>
</dbReference>
<dbReference type="PROSITE" id="PS51892">
    <property type="entry name" value="SUBTILASE"/>
    <property type="match status" value="1"/>
</dbReference>
<keyword evidence="3 5" id="KW-0378">Hydrolase</keyword>
<keyword evidence="4 5" id="KW-0720">Serine protease</keyword>
<evidence type="ECO:0000313" key="9">
    <source>
        <dbReference type="Proteomes" id="UP001064632"/>
    </source>
</evidence>
<organism evidence="8 9">
    <name type="scientific">Tahibacter amnicola</name>
    <dbReference type="NCBI Taxonomy" id="2976241"/>
    <lineage>
        <taxon>Bacteria</taxon>
        <taxon>Pseudomonadati</taxon>
        <taxon>Pseudomonadota</taxon>
        <taxon>Gammaproteobacteria</taxon>
        <taxon>Lysobacterales</taxon>
        <taxon>Rhodanobacteraceae</taxon>
        <taxon>Tahibacter</taxon>
    </lineage>
</organism>
<dbReference type="InterPro" id="IPR051048">
    <property type="entry name" value="Peptidase_S8/S53_subtilisin"/>
</dbReference>
<feature type="active site" description="Charge relay system" evidence="5">
    <location>
        <position position="239"/>
    </location>
</feature>
<dbReference type="PROSITE" id="PS00138">
    <property type="entry name" value="SUBTILASE_SER"/>
    <property type="match status" value="1"/>
</dbReference>
<keyword evidence="2 5" id="KW-0645">Protease</keyword>
<dbReference type="InterPro" id="IPR036852">
    <property type="entry name" value="Peptidase_S8/S53_dom_sf"/>
</dbReference>
<protein>
    <submittedName>
        <fullName evidence="8">S8 family serine peptidase</fullName>
    </submittedName>
</protein>
<dbReference type="InterPro" id="IPR015500">
    <property type="entry name" value="Peptidase_S8_subtilisin-rel"/>
</dbReference>
<keyword evidence="9" id="KW-1185">Reference proteome</keyword>
<evidence type="ECO:0000256" key="3">
    <source>
        <dbReference type="ARBA" id="ARBA00022801"/>
    </source>
</evidence>
<comment type="similarity">
    <text evidence="1 5">Belongs to the peptidase S8 family.</text>
</comment>
<sequence>MKRSPVAPPRRWRVSPLVLACLAGIAGAQTSSKIEPALRSLAQQGEPVEALVTVAGRADPRLLDPNADHLSRRRAWVETLQATARERQGDLVDFLAARGVEYRSFWINNTIWIKADAATLELLAQRADVTHLHANPSVSNRVPQPVAERNAQPVPTGIAWGVSKIRAPLVWAEGVNGAGVVVAGQDTGYRWDHPAIKGKYRGWDGMAAAHAYNWHDAIHSNGGTSCPSDSPAACDGQSHGTHTMGTIVGDDGGTNQIGVAPGARWIGCRNMDGDGYGSPATYTECMQWLLAPTDLAGANPNPDLAPDVINNSWGCPEEEGCTTGQEIKQAVDNLVAGGIVFVASAGNGGTTCGGMTMPPAIYDSAFAVGATDSSDRLASLSLRGPVAGSNLIRPDLSAPGIQVPSAVPPAGYANLSGTSMAGPHAAGVVALMMSANPALKGDVARVAQILRETTITAGITNTNGLTQSCGGTAITTWPNNMVGYGRLDAWNAFRRAESIFATGHE</sequence>
<feature type="active site" description="Charge relay system" evidence="5">
    <location>
        <position position="186"/>
    </location>
</feature>
<dbReference type="InterPro" id="IPR000209">
    <property type="entry name" value="Peptidase_S8/S53_dom"/>
</dbReference>
<accession>A0ABY6BNU0</accession>
<evidence type="ECO:0000256" key="6">
    <source>
        <dbReference type="SAM" id="SignalP"/>
    </source>
</evidence>
<dbReference type="PANTHER" id="PTHR43399:SF4">
    <property type="entry name" value="CELL WALL-ASSOCIATED PROTEASE"/>
    <property type="match status" value="1"/>
</dbReference>
<dbReference type="PRINTS" id="PR00723">
    <property type="entry name" value="SUBTILISIN"/>
</dbReference>
<name>A0ABY6BNU0_9GAMM</name>
<dbReference type="Proteomes" id="UP001064632">
    <property type="component" value="Chromosome"/>
</dbReference>
<reference evidence="8" key="1">
    <citation type="submission" date="2022-09" db="EMBL/GenBank/DDBJ databases">
        <title>Tahibacter sp. nov., isolated from a fresh water.</title>
        <authorList>
            <person name="Baek J.H."/>
            <person name="Lee J.K."/>
            <person name="Kim J.M."/>
            <person name="Jeon C.O."/>
        </authorList>
    </citation>
    <scope>NUCLEOTIDE SEQUENCE</scope>
    <source>
        <strain evidence="8">W38</strain>
    </source>
</reference>
<feature type="active site" description="Charge relay system" evidence="5">
    <location>
        <position position="419"/>
    </location>
</feature>
<dbReference type="InterPro" id="IPR023828">
    <property type="entry name" value="Peptidase_S8_Ser-AS"/>
</dbReference>
<evidence type="ECO:0000259" key="7">
    <source>
        <dbReference type="Pfam" id="PF00082"/>
    </source>
</evidence>
<gene>
    <name evidence="8" type="ORF">N4264_07380</name>
</gene>
<dbReference type="Pfam" id="PF00082">
    <property type="entry name" value="Peptidase_S8"/>
    <property type="match status" value="1"/>
</dbReference>
<feature type="signal peptide" evidence="6">
    <location>
        <begin position="1"/>
        <end position="28"/>
    </location>
</feature>
<evidence type="ECO:0000256" key="5">
    <source>
        <dbReference type="PROSITE-ProRule" id="PRU01240"/>
    </source>
</evidence>
<evidence type="ECO:0000256" key="4">
    <source>
        <dbReference type="ARBA" id="ARBA00022825"/>
    </source>
</evidence>
<dbReference type="EMBL" id="CP104694">
    <property type="protein sequence ID" value="UXI69462.1"/>
    <property type="molecule type" value="Genomic_DNA"/>
</dbReference>
<evidence type="ECO:0000313" key="8">
    <source>
        <dbReference type="EMBL" id="UXI69462.1"/>
    </source>
</evidence>
<feature type="chain" id="PRO_5046880014" evidence="6">
    <location>
        <begin position="29"/>
        <end position="505"/>
    </location>
</feature>
<evidence type="ECO:0000256" key="2">
    <source>
        <dbReference type="ARBA" id="ARBA00022670"/>
    </source>
</evidence>
<dbReference type="PANTHER" id="PTHR43399">
    <property type="entry name" value="SUBTILISIN-RELATED"/>
    <property type="match status" value="1"/>
</dbReference>
<feature type="domain" description="Peptidase S8/S53" evidence="7">
    <location>
        <begin position="177"/>
        <end position="464"/>
    </location>
</feature>
<keyword evidence="6" id="KW-0732">Signal</keyword>